<proteinExistence type="predicted"/>
<organism evidence="7 8">
    <name type="scientific">Symbiodinium natans</name>
    <dbReference type="NCBI Taxonomy" id="878477"/>
    <lineage>
        <taxon>Eukaryota</taxon>
        <taxon>Sar</taxon>
        <taxon>Alveolata</taxon>
        <taxon>Dinophyceae</taxon>
        <taxon>Suessiales</taxon>
        <taxon>Symbiodiniaceae</taxon>
        <taxon>Symbiodinium</taxon>
    </lineage>
</organism>
<dbReference type="PANTHER" id="PTHR42754:SF1">
    <property type="entry name" value="LIPOPROTEIN"/>
    <property type="match status" value="1"/>
</dbReference>
<comment type="caution">
    <text evidence="7">The sequence shown here is derived from an EMBL/GenBank/DDBJ whole genome shotgun (WGS) entry which is preliminary data.</text>
</comment>
<evidence type="ECO:0000256" key="2">
    <source>
        <dbReference type="ARBA" id="ARBA00022692"/>
    </source>
</evidence>
<dbReference type="SMART" id="SM00303">
    <property type="entry name" value="GPS"/>
    <property type="match status" value="1"/>
</dbReference>
<dbReference type="Pfam" id="PF06739">
    <property type="entry name" value="SBBP"/>
    <property type="match status" value="1"/>
</dbReference>
<evidence type="ECO:0000256" key="1">
    <source>
        <dbReference type="ARBA" id="ARBA00004370"/>
    </source>
</evidence>
<evidence type="ECO:0000256" key="3">
    <source>
        <dbReference type="ARBA" id="ARBA00022989"/>
    </source>
</evidence>
<dbReference type="InterPro" id="IPR011042">
    <property type="entry name" value="6-blade_b-propeller_TolB-like"/>
</dbReference>
<dbReference type="SUPFAM" id="SSF63829">
    <property type="entry name" value="Calcium-dependent phosphotriesterase"/>
    <property type="match status" value="1"/>
</dbReference>
<dbReference type="GO" id="GO:0016020">
    <property type="term" value="C:membrane"/>
    <property type="evidence" value="ECO:0007669"/>
    <property type="project" value="UniProtKB-SubCell"/>
</dbReference>
<dbReference type="OrthoDB" id="10647549at2759"/>
<reference evidence="7" key="1">
    <citation type="submission" date="2021-02" db="EMBL/GenBank/DDBJ databases">
        <authorList>
            <person name="Dougan E. K."/>
            <person name="Rhodes N."/>
            <person name="Thang M."/>
            <person name="Chan C."/>
        </authorList>
    </citation>
    <scope>NUCLEOTIDE SEQUENCE</scope>
</reference>
<keyword evidence="3 6" id="KW-1133">Transmembrane helix</keyword>
<feature type="region of interest" description="Disordered" evidence="5">
    <location>
        <begin position="389"/>
        <end position="571"/>
    </location>
</feature>
<evidence type="ECO:0000256" key="5">
    <source>
        <dbReference type="SAM" id="MobiDB-lite"/>
    </source>
</evidence>
<dbReference type="InterPro" id="IPR000203">
    <property type="entry name" value="GPS"/>
</dbReference>
<keyword evidence="4 6" id="KW-0472">Membrane</keyword>
<dbReference type="Proteomes" id="UP000604046">
    <property type="component" value="Unassembled WGS sequence"/>
</dbReference>
<evidence type="ECO:0000256" key="6">
    <source>
        <dbReference type="SAM" id="Phobius"/>
    </source>
</evidence>
<evidence type="ECO:0008006" key="9">
    <source>
        <dbReference type="Google" id="ProtNLM"/>
    </source>
</evidence>
<evidence type="ECO:0000256" key="4">
    <source>
        <dbReference type="ARBA" id="ARBA00023136"/>
    </source>
</evidence>
<name>A0A812RNQ4_9DINO</name>
<feature type="compositionally biased region" description="Low complexity" evidence="5">
    <location>
        <begin position="389"/>
        <end position="560"/>
    </location>
</feature>
<keyword evidence="2 6" id="KW-0812">Transmembrane</keyword>
<dbReference type="PANTHER" id="PTHR42754">
    <property type="entry name" value="ENDOGLUCANASE"/>
    <property type="match status" value="1"/>
</dbReference>
<dbReference type="InterPro" id="IPR010620">
    <property type="entry name" value="SBBP_repeat"/>
</dbReference>
<feature type="transmembrane region" description="Helical" evidence="6">
    <location>
        <begin position="822"/>
        <end position="846"/>
    </location>
</feature>
<accession>A0A812RNQ4</accession>
<evidence type="ECO:0000313" key="7">
    <source>
        <dbReference type="EMBL" id="CAE7447894.1"/>
    </source>
</evidence>
<feature type="region of interest" description="Disordered" evidence="5">
    <location>
        <begin position="304"/>
        <end position="373"/>
    </location>
</feature>
<sequence length="977" mass="101555">MSTTTRHPFLTKFNSSGSELWTVERGDSTAADIYYSIAVDASGDVIVCGASRGTIDGVTAAGLSDYLIMKFDSAGVWQWTVMRGTTSDDFAVDVTLDSAGNIIVVGETYGGMDGFTNLGYDDVAVVKFDSSGTWLWTDQRGSSGSEYFKKVRTDTSDSIYPVGLCGGAWPGHVHEGSFDVCLYKLSSSGVLQWSIQRGSNTSDQGFGMAIDELNDRIYVAGLTNGLLDGRTATDWDPFIMAFDLAGNWVSTSFHGTSMDDSAFGVHVDVSKNLVLAGGTKGSFPGYSNAAEGVNDVFVSAPLHTTTTSTSPTATSSSSTSTTTTTATSTSSSTSTASTTSSSSSTKTATTTSSNASTSATTTMSTSTTATSSSSITTSSITATAFTSISSTASTSSTATPTTSTTDKPSTTVPTKTSTVSSSVTASSSQHPTSWTSTSTTSTTPTSLPSTSTATSTSLATSSSSTRTGATTMSTSSPTRTSTTSTSRSDTLTKSTQSTRCTETTSTTSTAAPGGTTSTTTSTTSSTTTSLRSSSTTASKSSTTRTATDSTSSAPSSATTTSKRDTKTSTTRSGAVAATAAVLAFEASQESLAKQALEAAMAEAGEAGQDDTIVSVSTEEPDGTVLVAVALRAAGNGTGEEGNRTFTISDAGVAVKVPAALVLAAGGGEGFASLSFARLGAESETMAALGDSGESPQSSESSVGSVQLADLPVSLVLFTADGLEWKGPLPEPLQLSIPVSNLTLDVDERGECAFWDLDAHAWSTEGVSTVSTSSLDAGVVTCETTHLSLFAFLLRTMASVFVCAMASRIFSLEGLQNLSRGHWAWSIPALLQWAVLLLAAVLLFLSWRCDVKHERYVAELKLAEEARSMKTKMQKRRSTMQRKELLPQEVLAFKLPGTKRFTRLVYSSISRHQTGQTLAQLEHPPRRFKYVLPASDSNLHVSRRSTYFFCSSTSHALLSSAGGTTRATRGTSSTSGQR</sequence>
<keyword evidence="8" id="KW-1185">Reference proteome</keyword>
<gene>
    <name evidence="7" type="ORF">SNAT2548_LOCUS24440</name>
</gene>
<evidence type="ECO:0000313" key="8">
    <source>
        <dbReference type="Proteomes" id="UP000604046"/>
    </source>
</evidence>
<dbReference type="Gene3D" id="2.120.10.30">
    <property type="entry name" value="TolB, C-terminal domain"/>
    <property type="match status" value="1"/>
</dbReference>
<comment type="subcellular location">
    <subcellularLocation>
        <location evidence="1">Membrane</location>
    </subcellularLocation>
</comment>
<dbReference type="AlphaFoldDB" id="A0A812RNQ4"/>
<protein>
    <recommendedName>
        <fullName evidence="9">GPS domain-containing protein</fullName>
    </recommendedName>
</protein>
<dbReference type="EMBL" id="CAJNDS010002358">
    <property type="protein sequence ID" value="CAE7447894.1"/>
    <property type="molecule type" value="Genomic_DNA"/>
</dbReference>